<gene>
    <name evidence="1" type="ORF">H6G24_22375</name>
</gene>
<proteinExistence type="predicted"/>
<dbReference type="Proteomes" id="UP000658514">
    <property type="component" value="Unassembled WGS sequence"/>
</dbReference>
<name>A0ABR8AI34_9CYAN</name>
<sequence>MSACQSAAMGGEDGEDAMGSVAARLTHAGIPKSKIALLVLDAKQNYIVACRGIGTAVPLRLCGLNR</sequence>
<dbReference type="RefSeq" id="WP_190545675.1">
    <property type="nucleotide sequence ID" value="NZ_CAWPNO010000071.1"/>
</dbReference>
<keyword evidence="2" id="KW-1185">Reference proteome</keyword>
<reference evidence="1 2" key="1">
    <citation type="journal article" date="2020" name="ISME J.">
        <title>Comparative genomics reveals insights into cyanobacterial evolution and habitat adaptation.</title>
        <authorList>
            <person name="Chen M.Y."/>
            <person name="Teng W.K."/>
            <person name="Zhao L."/>
            <person name="Hu C.X."/>
            <person name="Zhou Y.K."/>
            <person name="Han B.P."/>
            <person name="Song L.R."/>
            <person name="Shu W.S."/>
        </authorList>
    </citation>
    <scope>NUCLEOTIDE SEQUENCE [LARGE SCALE GENOMIC DNA]</scope>
    <source>
        <strain evidence="1 2">FACHB-288</strain>
    </source>
</reference>
<organism evidence="1 2">
    <name type="scientific">Calothrix parietina FACHB-288</name>
    <dbReference type="NCBI Taxonomy" id="2692896"/>
    <lineage>
        <taxon>Bacteria</taxon>
        <taxon>Bacillati</taxon>
        <taxon>Cyanobacteriota</taxon>
        <taxon>Cyanophyceae</taxon>
        <taxon>Nostocales</taxon>
        <taxon>Calotrichaceae</taxon>
        <taxon>Calothrix</taxon>
    </lineage>
</organism>
<evidence type="ECO:0000313" key="1">
    <source>
        <dbReference type="EMBL" id="MBD2198217.1"/>
    </source>
</evidence>
<accession>A0ABR8AI34</accession>
<protein>
    <submittedName>
        <fullName evidence="1">Uncharacterized protein</fullName>
    </submittedName>
</protein>
<dbReference type="EMBL" id="JACJQH010000038">
    <property type="protein sequence ID" value="MBD2198217.1"/>
    <property type="molecule type" value="Genomic_DNA"/>
</dbReference>
<comment type="caution">
    <text evidence="1">The sequence shown here is derived from an EMBL/GenBank/DDBJ whole genome shotgun (WGS) entry which is preliminary data.</text>
</comment>
<evidence type="ECO:0000313" key="2">
    <source>
        <dbReference type="Proteomes" id="UP000658514"/>
    </source>
</evidence>